<reference evidence="2 3" key="1">
    <citation type="submission" date="2020-12" db="EMBL/GenBank/DDBJ databases">
        <authorList>
            <person name="Kusuma A.B."/>
            <person name="Nouioui I."/>
            <person name="Goodfellow M."/>
        </authorList>
    </citation>
    <scope>NUCLEOTIDE SEQUENCE [LARGE SCALE GENOMIC DNA]</scope>
    <source>
        <strain evidence="2 3">DSM 41764</strain>
    </source>
</reference>
<proteinExistence type="predicted"/>
<evidence type="ECO:0000256" key="1">
    <source>
        <dbReference type="SAM" id="MobiDB-lite"/>
    </source>
</evidence>
<dbReference type="InterPro" id="IPR052042">
    <property type="entry name" value="Tail_sheath_structural"/>
</dbReference>
<dbReference type="Proteomes" id="UP000638849">
    <property type="component" value="Unassembled WGS sequence"/>
</dbReference>
<sequence>MAGEALPGVSLAAPPRGSGTEPLRTDVAAFLGRLRRGPVGTPVRVESWNDVVGTFGPPEGAFATPYALRGFFENGGRTAWVLRVSGPAATARTAWSVGPLSGWDATGYQVVATSPGAWANGGRVAVRYQASTVAGPPTVGIRITMPGEPPETFPGLPLAGLADRLTGSRYLRLVPDGPPPPPGRPGPISMSWDLTLAGGADAAPTRGAYSDAVAAQAELPEPALVALPDLGTDLSGAAHTDLVLELLRSVEPSHDRLAVLDVPPALTSVDEVVDWVGSLAATGDSQLLGCAAVYHPPLRTPDGQDLRTVPASGHVLGVIARLDGERGAHHTPANAVILEAVDLATEYPEPQQVRLFDAGIDLIRCTRGRGLM</sequence>
<feature type="non-terminal residue" evidence="2">
    <location>
        <position position="372"/>
    </location>
</feature>
<feature type="region of interest" description="Disordered" evidence="1">
    <location>
        <begin position="1"/>
        <end position="21"/>
    </location>
</feature>
<protein>
    <submittedName>
        <fullName evidence="2">Phage tail sheath subtilisin-like domain-containing protein</fullName>
    </submittedName>
</protein>
<evidence type="ECO:0000313" key="2">
    <source>
        <dbReference type="EMBL" id="MBI0316858.1"/>
    </source>
</evidence>
<gene>
    <name evidence="2" type="ORF">JBF12_28515</name>
</gene>
<organism evidence="2 3">
    <name type="scientific">Streptomyces javensis</name>
    <dbReference type="NCBI Taxonomy" id="114698"/>
    <lineage>
        <taxon>Bacteria</taxon>
        <taxon>Bacillati</taxon>
        <taxon>Actinomycetota</taxon>
        <taxon>Actinomycetes</taxon>
        <taxon>Kitasatosporales</taxon>
        <taxon>Streptomycetaceae</taxon>
        <taxon>Streptomyces</taxon>
        <taxon>Streptomyces violaceusniger group</taxon>
    </lineage>
</organism>
<name>A0ABS0RHM7_9ACTN</name>
<keyword evidence="3" id="KW-1185">Reference proteome</keyword>
<dbReference type="EMBL" id="JAEEAQ010000340">
    <property type="protein sequence ID" value="MBI0316858.1"/>
    <property type="molecule type" value="Genomic_DNA"/>
</dbReference>
<comment type="caution">
    <text evidence="2">The sequence shown here is derived from an EMBL/GenBank/DDBJ whole genome shotgun (WGS) entry which is preliminary data.</text>
</comment>
<accession>A0ABS0RHM7</accession>
<dbReference type="RefSeq" id="WP_198279647.1">
    <property type="nucleotide sequence ID" value="NZ_JAEEAQ010000340.1"/>
</dbReference>
<dbReference type="PANTHER" id="PTHR35861:SF1">
    <property type="entry name" value="PHAGE TAIL SHEATH PROTEIN"/>
    <property type="match status" value="1"/>
</dbReference>
<dbReference type="PANTHER" id="PTHR35861">
    <property type="match status" value="1"/>
</dbReference>
<evidence type="ECO:0000313" key="3">
    <source>
        <dbReference type="Proteomes" id="UP000638849"/>
    </source>
</evidence>
<dbReference type="Gene3D" id="3.40.50.11780">
    <property type="match status" value="2"/>
</dbReference>